<gene>
    <name evidence="2" type="ORF">DDE83_000011</name>
</gene>
<reference evidence="3" key="1">
    <citation type="submission" date="2018-05" db="EMBL/GenBank/DDBJ databases">
        <title>Draft genome sequence of Stemphylium lycopersici strain CIDEFI 213.</title>
        <authorList>
            <person name="Medina R."/>
            <person name="Franco M.E.E."/>
            <person name="Lucentini C.G."/>
            <person name="Saparrat M.C.N."/>
            <person name="Balatti P.A."/>
        </authorList>
    </citation>
    <scope>NUCLEOTIDE SEQUENCE [LARGE SCALE GENOMIC DNA]</scope>
    <source>
        <strain evidence="3">CIDEFI 213</strain>
    </source>
</reference>
<feature type="region of interest" description="Disordered" evidence="1">
    <location>
        <begin position="223"/>
        <end position="264"/>
    </location>
</feature>
<accession>A0A364NGR6</accession>
<evidence type="ECO:0000256" key="1">
    <source>
        <dbReference type="SAM" id="MobiDB-lite"/>
    </source>
</evidence>
<evidence type="ECO:0000313" key="3">
    <source>
        <dbReference type="Proteomes" id="UP000249619"/>
    </source>
</evidence>
<keyword evidence="3" id="KW-1185">Reference proteome</keyword>
<organism evidence="2 3">
    <name type="scientific">Stemphylium lycopersici</name>
    <name type="common">Tomato gray leaf spot disease fungus</name>
    <name type="synonym">Thyrospora lycopersici</name>
    <dbReference type="NCBI Taxonomy" id="183478"/>
    <lineage>
        <taxon>Eukaryota</taxon>
        <taxon>Fungi</taxon>
        <taxon>Dikarya</taxon>
        <taxon>Ascomycota</taxon>
        <taxon>Pezizomycotina</taxon>
        <taxon>Dothideomycetes</taxon>
        <taxon>Pleosporomycetidae</taxon>
        <taxon>Pleosporales</taxon>
        <taxon>Pleosporineae</taxon>
        <taxon>Pleosporaceae</taxon>
        <taxon>Stemphylium</taxon>
    </lineage>
</organism>
<evidence type="ECO:0000313" key="2">
    <source>
        <dbReference type="EMBL" id="RAR16446.1"/>
    </source>
</evidence>
<feature type="compositionally biased region" description="Basic and acidic residues" evidence="1">
    <location>
        <begin position="67"/>
        <end position="79"/>
    </location>
</feature>
<sequence>MQGITKSRRTWSDIEVRETATYGSSDVQKRTPPRISRYANHGLNRGFTPDKRRDQSARLLDTLYKDNEFQGRTTPDQHYHAPNSSEEDLTELQKRMAPSSSKGSLFFQPTHPTKITRYTTHILVVLGWQTIDFRKSIEALWGQFARLNLGEDEGGGETSRDDRGPRIDSKNEERKSKIDEEANLLAEDPKKPLIDDKYFDHYGYFNYLRDPNEKQIRVQAASKVNKANKGTKAQTKMSTKKHKVTNTDDAVTETTPNETQHHEQASVWELQTGTTDTPRVSIASPSDLTISLLHKPTDTTHAFLFPSSILSRDSINWKSREHTTLIAQWRNSIFSQHNISFKRGHSLYSEDEVAWFQLFHAKLRGVIDAGTLIKIPGPVPIREAFNAYFAGKPLSDSDGDADDTGVRPSRGFDIIRGKLENKSGKLVETRKALRELVQNRKDGLAYIPVIVPEELSAYRHDGTVFVDDLYGEGKNTVVGGRSKVASSKRKRQSSEEDSENGKRKGNEKKAKIGAD</sequence>
<feature type="compositionally biased region" description="Polar residues" evidence="1">
    <location>
        <begin position="247"/>
        <end position="258"/>
    </location>
</feature>
<proteinExistence type="predicted"/>
<dbReference type="AlphaFoldDB" id="A0A364NGR6"/>
<feature type="compositionally biased region" description="Basic and acidic residues" evidence="1">
    <location>
        <begin position="499"/>
        <end position="515"/>
    </location>
</feature>
<comment type="caution">
    <text evidence="2">The sequence shown here is derived from an EMBL/GenBank/DDBJ whole genome shotgun (WGS) entry which is preliminary data.</text>
</comment>
<feature type="region of interest" description="Disordered" evidence="1">
    <location>
        <begin position="20"/>
        <end position="52"/>
    </location>
</feature>
<name>A0A364NGR6_STELY</name>
<feature type="compositionally biased region" description="Basic and acidic residues" evidence="1">
    <location>
        <begin position="158"/>
        <end position="180"/>
    </location>
</feature>
<protein>
    <submittedName>
        <fullName evidence="2">Uncharacterized protein</fullName>
    </submittedName>
</protein>
<dbReference type="Proteomes" id="UP000249619">
    <property type="component" value="Unassembled WGS sequence"/>
</dbReference>
<feature type="region of interest" description="Disordered" evidence="1">
    <location>
        <begin position="67"/>
        <end position="109"/>
    </location>
</feature>
<feature type="region of interest" description="Disordered" evidence="1">
    <location>
        <begin position="472"/>
        <end position="515"/>
    </location>
</feature>
<feature type="region of interest" description="Disordered" evidence="1">
    <location>
        <begin position="150"/>
        <end position="182"/>
    </location>
</feature>
<dbReference type="EMBL" id="QGDH01000002">
    <property type="protein sequence ID" value="RAR16446.1"/>
    <property type="molecule type" value="Genomic_DNA"/>
</dbReference>